<name>A0A0G1XDY6_9BACT</name>
<evidence type="ECO:0000313" key="1">
    <source>
        <dbReference type="EMBL" id="KKW29503.1"/>
    </source>
</evidence>
<accession>A0A0G1XDY6</accession>
<gene>
    <name evidence="1" type="ORF">UY72_C0042G0001</name>
</gene>
<feature type="non-terminal residue" evidence="1">
    <location>
        <position position="1"/>
    </location>
</feature>
<proteinExistence type="predicted"/>
<dbReference type="AlphaFoldDB" id="A0A0G1XDY6"/>
<reference evidence="1 2" key="1">
    <citation type="journal article" date="2015" name="Nature">
        <title>rRNA introns, odd ribosomes, and small enigmatic genomes across a large radiation of phyla.</title>
        <authorList>
            <person name="Brown C.T."/>
            <person name="Hug L.A."/>
            <person name="Thomas B.C."/>
            <person name="Sharon I."/>
            <person name="Castelle C.J."/>
            <person name="Singh A."/>
            <person name="Wilkins M.J."/>
            <person name="Williams K.H."/>
            <person name="Banfield J.F."/>
        </authorList>
    </citation>
    <scope>NUCLEOTIDE SEQUENCE [LARGE SCALE GENOMIC DNA]</scope>
</reference>
<protein>
    <submittedName>
        <fullName evidence="1">Uncharacterized protein</fullName>
    </submittedName>
</protein>
<dbReference type="Proteomes" id="UP000034846">
    <property type="component" value="Unassembled WGS sequence"/>
</dbReference>
<organism evidence="1 2">
    <name type="scientific">Candidatus Uhrbacteria bacterium GW2011_GWD2_52_7</name>
    <dbReference type="NCBI Taxonomy" id="1618989"/>
    <lineage>
        <taxon>Bacteria</taxon>
        <taxon>Candidatus Uhriibacteriota</taxon>
    </lineage>
</organism>
<dbReference type="EMBL" id="LCRD01000042">
    <property type="protein sequence ID" value="KKW29503.1"/>
    <property type="molecule type" value="Genomic_DNA"/>
</dbReference>
<comment type="caution">
    <text evidence="1">The sequence shown here is derived from an EMBL/GenBank/DDBJ whole genome shotgun (WGS) entry which is preliminary data.</text>
</comment>
<evidence type="ECO:0000313" key="2">
    <source>
        <dbReference type="Proteomes" id="UP000034846"/>
    </source>
</evidence>
<sequence length="63" mass="7203">PAIYRTPRQGGQWPNEYRMVRETPAVRPGSFICYEMEAVAGVEPAHSGFADRRVNHFTTRPQI</sequence>